<accession>A0A8S8ZTA0</accession>
<gene>
    <name evidence="2" type="ORF">SMACR_05146</name>
</gene>
<organism evidence="2 3">
    <name type="scientific">Sordaria macrospora</name>
    <dbReference type="NCBI Taxonomy" id="5147"/>
    <lineage>
        <taxon>Eukaryota</taxon>
        <taxon>Fungi</taxon>
        <taxon>Dikarya</taxon>
        <taxon>Ascomycota</taxon>
        <taxon>Pezizomycotina</taxon>
        <taxon>Sordariomycetes</taxon>
        <taxon>Sordariomycetidae</taxon>
        <taxon>Sordariales</taxon>
        <taxon>Sordariaceae</taxon>
        <taxon>Sordaria</taxon>
    </lineage>
</organism>
<dbReference type="Proteomes" id="UP000433876">
    <property type="component" value="Unassembled WGS sequence"/>
</dbReference>
<comment type="caution">
    <text evidence="2">The sequence shown here is derived from an EMBL/GenBank/DDBJ whole genome shotgun (WGS) entry which is preliminary data.</text>
</comment>
<proteinExistence type="predicted"/>
<protein>
    <submittedName>
        <fullName evidence="2">Uncharacterized protein</fullName>
    </submittedName>
</protein>
<evidence type="ECO:0000256" key="1">
    <source>
        <dbReference type="SAM" id="MobiDB-lite"/>
    </source>
</evidence>
<evidence type="ECO:0000313" key="2">
    <source>
        <dbReference type="EMBL" id="KAA8631831.1"/>
    </source>
</evidence>
<feature type="region of interest" description="Disordered" evidence="1">
    <location>
        <begin position="24"/>
        <end position="63"/>
    </location>
</feature>
<dbReference type="EMBL" id="NMPR01000068">
    <property type="protein sequence ID" value="KAA8631831.1"/>
    <property type="molecule type" value="Genomic_DNA"/>
</dbReference>
<sequence length="104" mass="11732">MRGITSHSDYPLKDTLKPLVREMFMPSRETPSFKAQKQAADTTSTSKATASHQSSDEEDDFTQDVTALDKLKQHEAHNYLNKHNKTTATETIAIFLRHLSVESP</sequence>
<feature type="compositionally biased region" description="Low complexity" evidence="1">
    <location>
        <begin position="39"/>
        <end position="53"/>
    </location>
</feature>
<dbReference type="AlphaFoldDB" id="A0A8S8ZTA0"/>
<evidence type="ECO:0000313" key="3">
    <source>
        <dbReference type="Proteomes" id="UP000433876"/>
    </source>
</evidence>
<name>A0A8S8ZTA0_SORMA</name>
<reference evidence="2 3" key="1">
    <citation type="submission" date="2017-07" db="EMBL/GenBank/DDBJ databases">
        <title>Genome sequence of the Sordaria macrospora wild type strain R19027.</title>
        <authorList>
            <person name="Nowrousian M."/>
            <person name="Teichert I."/>
            <person name="Kueck U."/>
        </authorList>
    </citation>
    <scope>NUCLEOTIDE SEQUENCE [LARGE SCALE GENOMIC DNA]</scope>
    <source>
        <strain evidence="2 3">R19027</strain>
        <tissue evidence="2">Mycelium</tissue>
    </source>
</reference>
<dbReference type="VEuPathDB" id="FungiDB:SMAC_05146"/>